<gene>
    <name evidence="8" type="ORF">CLOHIR_00222</name>
</gene>
<feature type="transmembrane region" description="Helical" evidence="6">
    <location>
        <begin position="54"/>
        <end position="75"/>
    </location>
</feature>
<evidence type="ECO:0000256" key="1">
    <source>
        <dbReference type="ARBA" id="ARBA00004651"/>
    </source>
</evidence>
<protein>
    <recommendedName>
        <fullName evidence="7">DUF2179 domain-containing protein</fullName>
    </recommendedName>
</protein>
<feature type="domain" description="DUF2179" evidence="7">
    <location>
        <begin position="226"/>
        <end position="280"/>
    </location>
</feature>
<sequence length="288" mass="31247">MSEVKDTLKEHPSLRFLTMIVGMLITSIGVNGFLRPAGLLSGGATGISTAINYLTGMNIGFLTFVVNIPVFILGFIYLEKEFCILSLINMAIFSFLLGVTSDISQFIPINDMILQAIYGGLLSGAGVGLVFRARASTGGTDIIAAILKVKKNIEIKDTAMAINAVIVFIGSFLFGLDLALYTLIDIFMNATAMNFVKDAMNSQKAVMVVSDKAEEISEIIMKKLVRGVTFLEAEGAYTHQKKKIIYTIVSTSEIPQIKEISLSCDNKAFISVNDITEVKGRGFKAKDL</sequence>
<dbReference type="PIRSF" id="PIRSF006483">
    <property type="entry name" value="Membrane_protein_YitT"/>
    <property type="match status" value="1"/>
</dbReference>
<feature type="transmembrane region" description="Helical" evidence="6">
    <location>
        <begin position="112"/>
        <end position="131"/>
    </location>
</feature>
<evidence type="ECO:0000313" key="8">
    <source>
        <dbReference type="EMBL" id="EEA86080.1"/>
    </source>
</evidence>
<dbReference type="AlphaFoldDB" id="B6FWH3"/>
<evidence type="ECO:0000259" key="7">
    <source>
        <dbReference type="Pfam" id="PF10035"/>
    </source>
</evidence>
<dbReference type="InterPro" id="IPR019264">
    <property type="entry name" value="DUF2179"/>
</dbReference>
<keyword evidence="5 6" id="KW-0472">Membrane</keyword>
<dbReference type="PANTHER" id="PTHR33545:SF5">
    <property type="entry name" value="UPF0750 MEMBRANE PROTEIN YITT"/>
    <property type="match status" value="1"/>
</dbReference>
<dbReference type="Gene3D" id="3.30.70.120">
    <property type="match status" value="1"/>
</dbReference>
<dbReference type="Pfam" id="PF10035">
    <property type="entry name" value="DUF2179"/>
    <property type="match status" value="1"/>
</dbReference>
<keyword evidence="2" id="KW-1003">Cell membrane</keyword>
<comment type="subcellular location">
    <subcellularLocation>
        <location evidence="1">Cell membrane</location>
        <topology evidence="1">Multi-pass membrane protein</topology>
    </subcellularLocation>
</comment>
<dbReference type="eggNOG" id="COG1284">
    <property type="taxonomic scope" value="Bacteria"/>
</dbReference>
<dbReference type="RefSeq" id="WP_006439141.1">
    <property type="nucleotide sequence ID" value="NZ_DS995355.1"/>
</dbReference>
<keyword evidence="4 6" id="KW-1133">Transmembrane helix</keyword>
<dbReference type="Pfam" id="PF02588">
    <property type="entry name" value="YitT_membrane"/>
    <property type="match status" value="1"/>
</dbReference>
<evidence type="ECO:0000256" key="3">
    <source>
        <dbReference type="ARBA" id="ARBA00022692"/>
    </source>
</evidence>
<dbReference type="OrthoDB" id="3180973at2"/>
<name>B6FWH3_PEPHT</name>
<dbReference type="InterPro" id="IPR003740">
    <property type="entry name" value="YitT"/>
</dbReference>
<dbReference type="Proteomes" id="UP000003178">
    <property type="component" value="Unassembled WGS sequence"/>
</dbReference>
<keyword evidence="3 6" id="KW-0812">Transmembrane</keyword>
<evidence type="ECO:0000313" key="9">
    <source>
        <dbReference type="Proteomes" id="UP000003178"/>
    </source>
</evidence>
<reference evidence="8 9" key="2">
    <citation type="submission" date="2008-10" db="EMBL/GenBank/DDBJ databases">
        <title>Draft genome sequence of Clostridium hiranonis (DSM 13275).</title>
        <authorList>
            <person name="Sudarsanam P."/>
            <person name="Ley R."/>
            <person name="Guruge J."/>
            <person name="Turnbaugh P.J."/>
            <person name="Mahowald M."/>
            <person name="Liep D."/>
            <person name="Gordon J."/>
        </authorList>
    </citation>
    <scope>NUCLEOTIDE SEQUENCE [LARGE SCALE GENOMIC DNA]</scope>
    <source>
        <strain evidence="8 9">DSM 13275</strain>
    </source>
</reference>
<feature type="transmembrane region" description="Helical" evidence="6">
    <location>
        <begin position="12"/>
        <end position="34"/>
    </location>
</feature>
<organism evidence="8 9">
    <name type="scientific">Peptacetobacter hiranonis (strain DSM 13275 / JCM 10541 / KCTC 15199 / TO-931)</name>
    <name type="common">Clostridium hiranonis</name>
    <dbReference type="NCBI Taxonomy" id="500633"/>
    <lineage>
        <taxon>Bacteria</taxon>
        <taxon>Bacillati</taxon>
        <taxon>Bacillota</taxon>
        <taxon>Clostridia</taxon>
        <taxon>Peptostreptococcales</taxon>
        <taxon>Peptostreptococcaceae</taxon>
        <taxon>Peptacetobacter</taxon>
    </lineage>
</organism>
<dbReference type="HOGENOM" id="CLU_063199_1_1_9"/>
<dbReference type="GO" id="GO:0005886">
    <property type="term" value="C:plasma membrane"/>
    <property type="evidence" value="ECO:0007669"/>
    <property type="project" value="UniProtKB-SubCell"/>
</dbReference>
<dbReference type="CDD" id="cd16380">
    <property type="entry name" value="YitT_C"/>
    <property type="match status" value="1"/>
</dbReference>
<evidence type="ECO:0000256" key="5">
    <source>
        <dbReference type="ARBA" id="ARBA00023136"/>
    </source>
</evidence>
<proteinExistence type="predicted"/>
<evidence type="ECO:0000256" key="4">
    <source>
        <dbReference type="ARBA" id="ARBA00022989"/>
    </source>
</evidence>
<feature type="transmembrane region" description="Helical" evidence="6">
    <location>
        <begin position="160"/>
        <end position="184"/>
    </location>
</feature>
<evidence type="ECO:0000256" key="2">
    <source>
        <dbReference type="ARBA" id="ARBA00022475"/>
    </source>
</evidence>
<keyword evidence="9" id="KW-1185">Reference proteome</keyword>
<dbReference type="EMBL" id="ABWP01000010">
    <property type="protein sequence ID" value="EEA86080.1"/>
    <property type="molecule type" value="Genomic_DNA"/>
</dbReference>
<dbReference type="InterPro" id="IPR015867">
    <property type="entry name" value="N-reg_PII/ATP_PRibTrfase_C"/>
</dbReference>
<comment type="caution">
    <text evidence="8">The sequence shown here is derived from an EMBL/GenBank/DDBJ whole genome shotgun (WGS) entry which is preliminary data.</text>
</comment>
<reference evidence="8 9" key="1">
    <citation type="submission" date="2008-09" db="EMBL/GenBank/DDBJ databases">
        <authorList>
            <person name="Fulton L."/>
            <person name="Clifton S."/>
            <person name="Fulton B."/>
            <person name="Xu J."/>
            <person name="Minx P."/>
            <person name="Pepin K.H."/>
            <person name="Johnson M."/>
            <person name="Thiruvilangam P."/>
            <person name="Bhonagiri V."/>
            <person name="Nash W.E."/>
            <person name="Mardis E.R."/>
            <person name="Wilson R.K."/>
        </authorList>
    </citation>
    <scope>NUCLEOTIDE SEQUENCE [LARGE SCALE GENOMIC DNA]</scope>
    <source>
        <strain evidence="8 9">DSM 13275</strain>
    </source>
</reference>
<dbReference type="PANTHER" id="PTHR33545">
    <property type="entry name" value="UPF0750 MEMBRANE PROTEIN YITT-RELATED"/>
    <property type="match status" value="1"/>
</dbReference>
<evidence type="ECO:0000256" key="6">
    <source>
        <dbReference type="SAM" id="Phobius"/>
    </source>
</evidence>
<dbReference type="InterPro" id="IPR051461">
    <property type="entry name" value="UPF0750_membrane"/>
</dbReference>
<accession>B6FWH3</accession>
<feature type="transmembrane region" description="Helical" evidence="6">
    <location>
        <begin position="82"/>
        <end position="100"/>
    </location>
</feature>